<dbReference type="GO" id="GO:0030288">
    <property type="term" value="C:outer membrane-bounded periplasmic space"/>
    <property type="evidence" value="ECO:0007669"/>
    <property type="project" value="TreeGrafter"/>
</dbReference>
<keyword evidence="12 17" id="KW-0472">Membrane</keyword>
<proteinExistence type="inferred from homology"/>
<dbReference type="NCBIfam" id="TIGR02074">
    <property type="entry name" value="PBP_1a_fam"/>
    <property type="match status" value="1"/>
</dbReference>
<evidence type="ECO:0000256" key="2">
    <source>
        <dbReference type="ARBA" id="ARBA00007090"/>
    </source>
</evidence>
<protein>
    <submittedName>
        <fullName evidence="20">Uncharacterized protein</fullName>
    </submittedName>
</protein>
<keyword evidence="9" id="KW-0378">Hydrolase</keyword>
<accession>A0A1G2PME9</accession>
<keyword evidence="10" id="KW-0133">Cell shape</keyword>
<comment type="similarity">
    <text evidence="2">In the C-terminal section; belongs to the transpeptidase family.</text>
</comment>
<comment type="catalytic activity">
    <reaction evidence="15">
        <text>Preferential cleavage: (Ac)2-L-Lys-D-Ala-|-D-Ala. Also transpeptidation of peptidyl-alanyl moieties that are N-acyl substituents of D-alanine.</text>
        <dbReference type="EC" id="3.4.16.4"/>
    </reaction>
</comment>
<evidence type="ECO:0000256" key="12">
    <source>
        <dbReference type="ARBA" id="ARBA00023136"/>
    </source>
</evidence>
<evidence type="ECO:0000256" key="10">
    <source>
        <dbReference type="ARBA" id="ARBA00022960"/>
    </source>
</evidence>
<evidence type="ECO:0000256" key="13">
    <source>
        <dbReference type="ARBA" id="ARBA00023268"/>
    </source>
</evidence>
<keyword evidence="13" id="KW-0511">Multifunctional enzyme</keyword>
<comment type="catalytic activity">
    <reaction evidence="16">
        <text>[GlcNAc-(1-&gt;4)-Mur2Ac(oyl-L-Ala-gamma-D-Glu-L-Lys-D-Ala-D-Ala)](n)-di-trans,octa-cis-undecaprenyl diphosphate + beta-D-GlcNAc-(1-&gt;4)-Mur2Ac(oyl-L-Ala-gamma-D-Glu-L-Lys-D-Ala-D-Ala)-di-trans,octa-cis-undecaprenyl diphosphate = [GlcNAc-(1-&gt;4)-Mur2Ac(oyl-L-Ala-gamma-D-Glu-L-Lys-D-Ala-D-Ala)](n+1)-di-trans,octa-cis-undecaprenyl diphosphate + di-trans,octa-cis-undecaprenyl diphosphate + H(+)</text>
        <dbReference type="Rhea" id="RHEA:23708"/>
        <dbReference type="Rhea" id="RHEA-COMP:9602"/>
        <dbReference type="Rhea" id="RHEA-COMP:9603"/>
        <dbReference type="ChEBI" id="CHEBI:15378"/>
        <dbReference type="ChEBI" id="CHEBI:58405"/>
        <dbReference type="ChEBI" id="CHEBI:60033"/>
        <dbReference type="ChEBI" id="CHEBI:78435"/>
        <dbReference type="EC" id="2.4.99.28"/>
    </reaction>
</comment>
<feature type="domain" description="Penicillin-binding protein transpeptidase" evidence="18">
    <location>
        <begin position="333"/>
        <end position="416"/>
    </location>
</feature>
<dbReference type="GO" id="GO:0008955">
    <property type="term" value="F:peptidoglycan glycosyltransferase activity"/>
    <property type="evidence" value="ECO:0007669"/>
    <property type="project" value="UniProtKB-EC"/>
</dbReference>
<dbReference type="Proteomes" id="UP000178646">
    <property type="component" value="Unassembled WGS sequence"/>
</dbReference>
<evidence type="ECO:0000256" key="6">
    <source>
        <dbReference type="ARBA" id="ARBA00022670"/>
    </source>
</evidence>
<evidence type="ECO:0000256" key="1">
    <source>
        <dbReference type="ARBA" id="ARBA00004236"/>
    </source>
</evidence>
<name>A0A1G2PME9_9BACT</name>
<dbReference type="AlphaFoldDB" id="A0A1G2PME9"/>
<dbReference type="GO" id="GO:0008658">
    <property type="term" value="F:penicillin binding"/>
    <property type="evidence" value="ECO:0007669"/>
    <property type="project" value="InterPro"/>
</dbReference>
<evidence type="ECO:0000256" key="15">
    <source>
        <dbReference type="ARBA" id="ARBA00034000"/>
    </source>
</evidence>
<dbReference type="SUPFAM" id="SSF56601">
    <property type="entry name" value="beta-lactamase/transpeptidase-like"/>
    <property type="match status" value="1"/>
</dbReference>
<evidence type="ECO:0000256" key="17">
    <source>
        <dbReference type="SAM" id="Phobius"/>
    </source>
</evidence>
<evidence type="ECO:0000256" key="5">
    <source>
        <dbReference type="ARBA" id="ARBA00022645"/>
    </source>
</evidence>
<dbReference type="InterPro" id="IPR023346">
    <property type="entry name" value="Lysozyme-like_dom_sf"/>
</dbReference>
<keyword evidence="14" id="KW-0961">Cell wall biogenesis/degradation</keyword>
<dbReference type="InterPro" id="IPR001264">
    <property type="entry name" value="Glyco_trans_51"/>
</dbReference>
<evidence type="ECO:0000256" key="14">
    <source>
        <dbReference type="ARBA" id="ARBA00023316"/>
    </source>
</evidence>
<dbReference type="Pfam" id="PF00912">
    <property type="entry name" value="Transgly"/>
    <property type="match status" value="1"/>
</dbReference>
<evidence type="ECO:0000256" key="3">
    <source>
        <dbReference type="ARBA" id="ARBA00007739"/>
    </source>
</evidence>
<sequence length="852" mass="95439">MIVSKKSIRKKLFKILLGVFSFLFVVFVFTGTIVAFWIATLKIPDAGSLNDLKIAQSTKIYDRTGKIILWDIHNDIQRTLVPLADISRHIKNTTIAIEDSSFYQHRGIDVPGILRAILVNLKSGKLSQGGSTISQQLVKNTLLTTDKTFARKIKEIILTLKIEKKLSKDKILELYLNAVPYGGNNYGIESASRNFFGKNASDINLAEASYLAGLIKAPTYYSPYGNHREELDKRKDLILNKLAALGFITPKEAEIAKKEKVVFINKGQNSIKAAHFSIYIRSYLEKKYGQDVVEQGGLKVTTTINYPFQQKAEELAARYAKENKERFNASNNSIVAIDPKTGQILVMVGSKDYFNQEDQGNFNVALAHRQPGSSIKPFVYATAFKKGYTPETIVFDVRTEFNPSCLDKYATTTFSSSSSSLPAEEAGEKDECYMPENYDHNYRGPVTLREALAQSLNVPSVKTLYLTGIRDSLDTMRDMGISSLTDPDHYGLTLVLGGGEVSLLEMTGAYSVFANNGVRNPPVSILKVEDKSGNVLEEYRDESKRVLDKNVALLISDILSDNKARTPAFGASSPLYFPDRPVAAKTGTTNDYKDAWVLGYTPGIAVGAWFGNNDNTPMEKMVAGFIVAPMWNEFLAEVFKDLPKEDFEKPRNLKGDKPFLNGQWLGGQTYLVDKISGKLATEFTPPELVQEKVLTQIHSILYWLDKNNPSGSKPTNPENDPQFRMWEIPVRRWAESANIKDQTENDTPKEKDDVHKPEYAPIIKTESPKENMAYNYNSDITVKFSFQGKFAFGQADLFFNNNYLGSLNQEPYTLTFKPSDLGAAANESEIKIITYDKVRNKSEKITPIKISY</sequence>
<evidence type="ECO:0000256" key="4">
    <source>
        <dbReference type="ARBA" id="ARBA00022475"/>
    </source>
</evidence>
<keyword evidence="5" id="KW-0121">Carboxypeptidase</keyword>
<keyword evidence="17" id="KW-0812">Transmembrane</keyword>
<dbReference type="EMBL" id="MHSU01000041">
    <property type="protein sequence ID" value="OHA48782.1"/>
    <property type="molecule type" value="Genomic_DNA"/>
</dbReference>
<gene>
    <name evidence="20" type="ORF">A2W59_00470</name>
</gene>
<dbReference type="PANTHER" id="PTHR32282">
    <property type="entry name" value="BINDING PROTEIN TRANSPEPTIDASE, PUTATIVE-RELATED"/>
    <property type="match status" value="1"/>
</dbReference>
<dbReference type="GO" id="GO:0009252">
    <property type="term" value="P:peptidoglycan biosynthetic process"/>
    <property type="evidence" value="ECO:0007669"/>
    <property type="project" value="UniProtKB-KW"/>
</dbReference>
<dbReference type="SUPFAM" id="SSF53955">
    <property type="entry name" value="Lysozyme-like"/>
    <property type="match status" value="1"/>
</dbReference>
<organism evidence="20 21">
    <name type="scientific">Candidatus Terrybacteria bacterium RIFCSPHIGHO2_02_41_19</name>
    <dbReference type="NCBI Taxonomy" id="1802364"/>
    <lineage>
        <taxon>Bacteria</taxon>
        <taxon>Candidatus Terryibacteriota</taxon>
    </lineage>
</organism>
<keyword evidence="17" id="KW-1133">Transmembrane helix</keyword>
<comment type="caution">
    <text evidence="20">The sequence shown here is derived from an EMBL/GenBank/DDBJ whole genome shotgun (WGS) entry which is preliminary data.</text>
</comment>
<feature type="domain" description="Penicillin-binding protein transpeptidase" evidence="18">
    <location>
        <begin position="437"/>
        <end position="602"/>
    </location>
</feature>
<evidence type="ECO:0000259" key="18">
    <source>
        <dbReference type="Pfam" id="PF00905"/>
    </source>
</evidence>
<dbReference type="PANTHER" id="PTHR32282:SF11">
    <property type="entry name" value="PENICILLIN-BINDING PROTEIN 1B"/>
    <property type="match status" value="1"/>
</dbReference>
<dbReference type="InterPro" id="IPR012338">
    <property type="entry name" value="Beta-lactam/transpept-like"/>
</dbReference>
<feature type="domain" description="Glycosyl transferase family 51" evidence="19">
    <location>
        <begin position="74"/>
        <end position="242"/>
    </location>
</feature>
<comment type="subcellular location">
    <subcellularLocation>
        <location evidence="1">Cell membrane</location>
    </subcellularLocation>
</comment>
<keyword evidence="7" id="KW-0328">Glycosyltransferase</keyword>
<dbReference type="InterPro" id="IPR050396">
    <property type="entry name" value="Glycosyltr_51/Transpeptidase"/>
</dbReference>
<dbReference type="GO" id="GO:0008360">
    <property type="term" value="P:regulation of cell shape"/>
    <property type="evidence" value="ECO:0007669"/>
    <property type="project" value="UniProtKB-KW"/>
</dbReference>
<comment type="similarity">
    <text evidence="3">In the N-terminal section; belongs to the glycosyltransferase 51 family.</text>
</comment>
<dbReference type="GO" id="GO:0009002">
    <property type="term" value="F:serine-type D-Ala-D-Ala carboxypeptidase activity"/>
    <property type="evidence" value="ECO:0007669"/>
    <property type="project" value="UniProtKB-EC"/>
</dbReference>
<evidence type="ECO:0000256" key="16">
    <source>
        <dbReference type="ARBA" id="ARBA00049902"/>
    </source>
</evidence>
<dbReference type="Pfam" id="PF00905">
    <property type="entry name" value="Transpeptidase"/>
    <property type="match status" value="2"/>
</dbReference>
<evidence type="ECO:0000313" key="20">
    <source>
        <dbReference type="EMBL" id="OHA48782.1"/>
    </source>
</evidence>
<feature type="transmembrane region" description="Helical" evidence="17">
    <location>
        <begin position="12"/>
        <end position="39"/>
    </location>
</feature>
<dbReference type="GO" id="GO:0071555">
    <property type="term" value="P:cell wall organization"/>
    <property type="evidence" value="ECO:0007669"/>
    <property type="project" value="UniProtKB-KW"/>
</dbReference>
<evidence type="ECO:0000256" key="9">
    <source>
        <dbReference type="ARBA" id="ARBA00022801"/>
    </source>
</evidence>
<evidence type="ECO:0000259" key="19">
    <source>
        <dbReference type="Pfam" id="PF00912"/>
    </source>
</evidence>
<dbReference type="Gene3D" id="1.10.3810.10">
    <property type="entry name" value="Biosynthetic peptidoglycan transglycosylase-like"/>
    <property type="match status" value="1"/>
</dbReference>
<dbReference type="FunFam" id="1.10.3810.10:FF:000001">
    <property type="entry name" value="Penicillin-binding protein 1A"/>
    <property type="match status" value="1"/>
</dbReference>
<evidence type="ECO:0000313" key="21">
    <source>
        <dbReference type="Proteomes" id="UP000178646"/>
    </source>
</evidence>
<dbReference type="GO" id="GO:0005886">
    <property type="term" value="C:plasma membrane"/>
    <property type="evidence" value="ECO:0007669"/>
    <property type="project" value="UniProtKB-SubCell"/>
</dbReference>
<dbReference type="GO" id="GO:0006508">
    <property type="term" value="P:proteolysis"/>
    <property type="evidence" value="ECO:0007669"/>
    <property type="project" value="UniProtKB-KW"/>
</dbReference>
<keyword evidence="6" id="KW-0645">Protease</keyword>
<reference evidence="20 21" key="1">
    <citation type="journal article" date="2016" name="Nat. Commun.">
        <title>Thousands of microbial genomes shed light on interconnected biogeochemical processes in an aquifer system.</title>
        <authorList>
            <person name="Anantharaman K."/>
            <person name="Brown C.T."/>
            <person name="Hug L.A."/>
            <person name="Sharon I."/>
            <person name="Castelle C.J."/>
            <person name="Probst A.J."/>
            <person name="Thomas B.C."/>
            <person name="Singh A."/>
            <person name="Wilkins M.J."/>
            <person name="Karaoz U."/>
            <person name="Brodie E.L."/>
            <person name="Williams K.H."/>
            <person name="Hubbard S.S."/>
            <person name="Banfield J.F."/>
        </authorList>
    </citation>
    <scope>NUCLEOTIDE SEQUENCE [LARGE SCALE GENOMIC DNA]</scope>
</reference>
<keyword evidence="8" id="KW-0808">Transferase</keyword>
<keyword evidence="11" id="KW-0573">Peptidoglycan synthesis</keyword>
<evidence type="ECO:0000256" key="11">
    <source>
        <dbReference type="ARBA" id="ARBA00022984"/>
    </source>
</evidence>
<keyword evidence="4" id="KW-1003">Cell membrane</keyword>
<dbReference type="InterPro" id="IPR001460">
    <property type="entry name" value="PCN-bd_Tpept"/>
</dbReference>
<evidence type="ECO:0000256" key="7">
    <source>
        <dbReference type="ARBA" id="ARBA00022676"/>
    </source>
</evidence>
<dbReference type="Gene3D" id="3.40.710.10">
    <property type="entry name" value="DD-peptidase/beta-lactamase superfamily"/>
    <property type="match status" value="1"/>
</dbReference>
<dbReference type="InterPro" id="IPR036950">
    <property type="entry name" value="PBP_transglycosylase"/>
</dbReference>
<evidence type="ECO:0000256" key="8">
    <source>
        <dbReference type="ARBA" id="ARBA00022679"/>
    </source>
</evidence>